<dbReference type="AlphaFoldDB" id="A0A3S1C0T7"/>
<reference evidence="1 2" key="1">
    <citation type="submission" date="2018-12" db="EMBL/GenBank/DDBJ databases">
        <authorList>
            <person name="Sun L."/>
            <person name="Chen Z."/>
        </authorList>
    </citation>
    <scope>NUCLEOTIDE SEQUENCE [LARGE SCALE GENOMIC DNA]</scope>
    <source>
        <strain evidence="1 2">DSM 15890</strain>
    </source>
</reference>
<name>A0A3S1C0T7_9BACL</name>
<dbReference type="EMBL" id="RZNY01000044">
    <property type="protein sequence ID" value="RUT39493.1"/>
    <property type="molecule type" value="Genomic_DNA"/>
</dbReference>
<accession>A0A3S1C0T7</accession>
<evidence type="ECO:0000313" key="2">
    <source>
        <dbReference type="Proteomes" id="UP000279446"/>
    </source>
</evidence>
<comment type="caution">
    <text evidence="1">The sequence shown here is derived from an EMBL/GenBank/DDBJ whole genome shotgun (WGS) entry which is preliminary data.</text>
</comment>
<dbReference type="RefSeq" id="WP_127194982.1">
    <property type="nucleotide sequence ID" value="NZ_RZNY01000044.1"/>
</dbReference>
<gene>
    <name evidence="1" type="ORF">EJP82_26035</name>
</gene>
<sequence>MGATTRNRNKKDIGDATSITIPREYQDWITGEKIEVRNELLLMINEALGKRGFVHLVMTGISMVEENQRDIRNHNIGHKVEQVSISVAKIETLVRGLYEAKKTD</sequence>
<protein>
    <submittedName>
        <fullName evidence="1">Uncharacterized protein</fullName>
    </submittedName>
</protein>
<dbReference type="OrthoDB" id="2666616at2"/>
<evidence type="ECO:0000313" key="1">
    <source>
        <dbReference type="EMBL" id="RUT39493.1"/>
    </source>
</evidence>
<keyword evidence="2" id="KW-1185">Reference proteome</keyword>
<dbReference type="Proteomes" id="UP000279446">
    <property type="component" value="Unassembled WGS sequence"/>
</dbReference>
<proteinExistence type="predicted"/>
<organism evidence="1 2">
    <name type="scientific">Paenibacillus anaericanus</name>
    <dbReference type="NCBI Taxonomy" id="170367"/>
    <lineage>
        <taxon>Bacteria</taxon>
        <taxon>Bacillati</taxon>
        <taxon>Bacillota</taxon>
        <taxon>Bacilli</taxon>
        <taxon>Bacillales</taxon>
        <taxon>Paenibacillaceae</taxon>
        <taxon>Paenibacillus</taxon>
    </lineage>
</organism>